<accession>A0A4R0ID63</accession>
<keyword evidence="5" id="KW-1185">Reference proteome</keyword>
<keyword evidence="2" id="KW-0442">Lipid degradation</keyword>
<sequence length="467" mass="51097">MTNFRPSSPNSPSSPNLTRRHLLRAGLATGLATGLTAGLTAGLTGVAQARPVDPDAMTADLLDPARAGRLRPQGDPDFHPVKFRLPQPTGRKALGTTAIHLIDRSRPDPSMPSGQRELMISLWYPAGMFGQAPLAKYMPPRTAVEVDETWTGDYGLALPSGSFDFANTDTHARVDVPMQRLRHPVVLFSPGYQYSRFVNTAQVEDLAGRGYVVVTMDHSHETPVEFPGGRFLPGASTEEPADPEDIRKAVETRTADARFVLDQLERLAGGENIDAEGKDLPGGLADGLDLRKVGMFGFALGGYTAANTMLEDERILAGLDLDGTLQDDRLKGPLGEVAEKGLDRPFLLFGSAETQRTDPGGEYYDKSWASFWAAQRGEKLNLTLASTKQRAFTDYQFVFSQLFHDIYGEDPIITSVMKALVGSAKPARSVLAQREYIAAFFDQTLRRRPSLLLRGDSAKFPEVRFTR</sequence>
<name>A0A4R0ID63_9ACTN</name>
<dbReference type="PANTHER" id="PTHR10272">
    <property type="entry name" value="PLATELET-ACTIVATING FACTOR ACETYLHYDROLASE"/>
    <property type="match status" value="1"/>
</dbReference>
<evidence type="ECO:0000256" key="3">
    <source>
        <dbReference type="ARBA" id="ARBA00023098"/>
    </source>
</evidence>
<keyword evidence="3" id="KW-0443">Lipid metabolism</keyword>
<keyword evidence="1" id="KW-0378">Hydrolase</keyword>
<dbReference type="Proteomes" id="UP000292695">
    <property type="component" value="Unassembled WGS sequence"/>
</dbReference>
<dbReference type="PROSITE" id="PS51318">
    <property type="entry name" value="TAT"/>
    <property type="match status" value="1"/>
</dbReference>
<dbReference type="EMBL" id="SJKA01000009">
    <property type="protein sequence ID" value="TCC29884.1"/>
    <property type="molecule type" value="Genomic_DNA"/>
</dbReference>
<evidence type="ECO:0000313" key="4">
    <source>
        <dbReference type="EMBL" id="TCC29884.1"/>
    </source>
</evidence>
<reference evidence="4 5" key="1">
    <citation type="submission" date="2019-02" db="EMBL/GenBank/DDBJ databases">
        <title>Kribbella capetownensis sp. nov. and Kribbella speibonae sp. nov., isolated from soil.</title>
        <authorList>
            <person name="Curtis S.M."/>
            <person name="Norton I."/>
            <person name="Everest G.J."/>
            <person name="Meyers P.R."/>
        </authorList>
    </citation>
    <scope>NUCLEOTIDE SEQUENCE [LARGE SCALE GENOMIC DNA]</scope>
    <source>
        <strain evidence="4 5">DSM 27082</strain>
    </source>
</reference>
<evidence type="ECO:0000313" key="5">
    <source>
        <dbReference type="Proteomes" id="UP000292695"/>
    </source>
</evidence>
<organism evidence="4 5">
    <name type="scientific">Kribbella sindirgiensis</name>
    <dbReference type="NCBI Taxonomy" id="1124744"/>
    <lineage>
        <taxon>Bacteria</taxon>
        <taxon>Bacillati</taxon>
        <taxon>Actinomycetota</taxon>
        <taxon>Actinomycetes</taxon>
        <taxon>Propionibacteriales</taxon>
        <taxon>Kribbellaceae</taxon>
        <taxon>Kribbella</taxon>
    </lineage>
</organism>
<dbReference type="Pfam" id="PF03403">
    <property type="entry name" value="PAF-AH_p_II"/>
    <property type="match status" value="1"/>
</dbReference>
<protein>
    <recommendedName>
        <fullName evidence="6">Lipase</fullName>
    </recommendedName>
</protein>
<dbReference type="InterPro" id="IPR029058">
    <property type="entry name" value="AB_hydrolase_fold"/>
</dbReference>
<dbReference type="RefSeq" id="WP_131293040.1">
    <property type="nucleotide sequence ID" value="NZ_SJKA01000009.1"/>
</dbReference>
<proteinExistence type="predicted"/>
<dbReference type="SUPFAM" id="SSF53474">
    <property type="entry name" value="alpha/beta-Hydrolases"/>
    <property type="match status" value="1"/>
</dbReference>
<dbReference type="GO" id="GO:0016042">
    <property type="term" value="P:lipid catabolic process"/>
    <property type="evidence" value="ECO:0007669"/>
    <property type="project" value="UniProtKB-KW"/>
</dbReference>
<dbReference type="AlphaFoldDB" id="A0A4R0ID63"/>
<evidence type="ECO:0000256" key="2">
    <source>
        <dbReference type="ARBA" id="ARBA00022963"/>
    </source>
</evidence>
<dbReference type="OrthoDB" id="569821at2"/>
<dbReference type="PANTHER" id="PTHR10272:SF0">
    <property type="entry name" value="PLATELET-ACTIVATING FACTOR ACETYLHYDROLASE"/>
    <property type="match status" value="1"/>
</dbReference>
<gene>
    <name evidence="4" type="ORF">E0H50_25955</name>
</gene>
<dbReference type="InterPro" id="IPR006311">
    <property type="entry name" value="TAT_signal"/>
</dbReference>
<dbReference type="Gene3D" id="3.40.50.1820">
    <property type="entry name" value="alpha/beta hydrolase"/>
    <property type="match status" value="1"/>
</dbReference>
<dbReference type="GO" id="GO:0003847">
    <property type="term" value="F:1-alkyl-2-acetylglycerophosphocholine esterase activity"/>
    <property type="evidence" value="ECO:0007669"/>
    <property type="project" value="TreeGrafter"/>
</dbReference>
<evidence type="ECO:0008006" key="6">
    <source>
        <dbReference type="Google" id="ProtNLM"/>
    </source>
</evidence>
<evidence type="ECO:0000256" key="1">
    <source>
        <dbReference type="ARBA" id="ARBA00022801"/>
    </source>
</evidence>
<comment type="caution">
    <text evidence="4">The sequence shown here is derived from an EMBL/GenBank/DDBJ whole genome shotgun (WGS) entry which is preliminary data.</text>
</comment>